<proteinExistence type="predicted"/>
<keyword evidence="1" id="KW-0812">Transmembrane</keyword>
<keyword evidence="3" id="KW-1185">Reference proteome</keyword>
<sequence length="315" mass="34222">MKRSVARRKYLYGRSVWTTLTGWGMVLSAAGAIGCVLWGVGPYPPLHAEAAMVALSLLFAAAWIISSLRASRRKSYWPRRGPASASPFRHTSVDDGEYGGRALVWFVAVLVPLATLACFAMGLMVSPEYGRETARLDAAGWGEHPATILRLAGDPVRGQDDPDGPVYYETDLVLRVPYDNGTREVTKRAMTTRHAPKAGTTIQLYYAPGDPRPDSPVLTDGRRQRPGLANLNFYLILGLVLIVPPAAILKGSLEWDMTPRVRRFRPVVHLPALGILVLGLLLLLPTALGWESAGPAAFLSCVTPGAALAWVWRTA</sequence>
<evidence type="ECO:0000313" key="2">
    <source>
        <dbReference type="EMBL" id="MFF8279684.1"/>
    </source>
</evidence>
<evidence type="ECO:0000313" key="3">
    <source>
        <dbReference type="Proteomes" id="UP001603013"/>
    </source>
</evidence>
<dbReference type="PROSITE" id="PS51257">
    <property type="entry name" value="PROKAR_LIPOPROTEIN"/>
    <property type="match status" value="1"/>
</dbReference>
<reference evidence="2 3" key="1">
    <citation type="submission" date="2024-10" db="EMBL/GenBank/DDBJ databases">
        <title>The Natural Products Discovery Center: Release of the First 8490 Sequenced Strains for Exploring Actinobacteria Biosynthetic Diversity.</title>
        <authorList>
            <person name="Kalkreuter E."/>
            <person name="Kautsar S.A."/>
            <person name="Yang D."/>
            <person name="Bader C.D."/>
            <person name="Teijaro C.N."/>
            <person name="Fluegel L."/>
            <person name="Davis C.M."/>
            <person name="Simpson J.R."/>
            <person name="Lauterbach L."/>
            <person name="Steele A.D."/>
            <person name="Gui C."/>
            <person name="Meng S."/>
            <person name="Li G."/>
            <person name="Viehrig K."/>
            <person name="Ye F."/>
            <person name="Su P."/>
            <person name="Kiefer A.F."/>
            <person name="Nichols A."/>
            <person name="Cepeda A.J."/>
            <person name="Yan W."/>
            <person name="Fan B."/>
            <person name="Jiang Y."/>
            <person name="Adhikari A."/>
            <person name="Zheng C.-J."/>
            <person name="Schuster L."/>
            <person name="Cowan T.M."/>
            <person name="Smanski M.J."/>
            <person name="Chevrette M.G."/>
            <person name="De Carvalho L.P.S."/>
            <person name="Shen B."/>
        </authorList>
    </citation>
    <scope>NUCLEOTIDE SEQUENCE [LARGE SCALE GENOMIC DNA]</scope>
    <source>
        <strain evidence="2 3">NPDC015755</strain>
    </source>
</reference>
<feature type="transmembrane region" description="Helical" evidence="1">
    <location>
        <begin position="20"/>
        <end position="40"/>
    </location>
</feature>
<comment type="caution">
    <text evidence="2">The sequence shown here is derived from an EMBL/GenBank/DDBJ whole genome shotgun (WGS) entry which is preliminary data.</text>
</comment>
<feature type="transmembrane region" description="Helical" evidence="1">
    <location>
        <begin position="231"/>
        <end position="249"/>
    </location>
</feature>
<gene>
    <name evidence="2" type="ORF">ACF05T_26835</name>
</gene>
<accession>A0ABW6YJA4</accession>
<feature type="transmembrane region" description="Helical" evidence="1">
    <location>
        <begin position="296"/>
        <end position="312"/>
    </location>
</feature>
<evidence type="ECO:0000256" key="1">
    <source>
        <dbReference type="SAM" id="Phobius"/>
    </source>
</evidence>
<feature type="transmembrane region" description="Helical" evidence="1">
    <location>
        <begin position="102"/>
        <end position="125"/>
    </location>
</feature>
<organism evidence="2 3">
    <name type="scientific">Streptomyces lateritius</name>
    <dbReference type="NCBI Taxonomy" id="67313"/>
    <lineage>
        <taxon>Bacteria</taxon>
        <taxon>Bacillati</taxon>
        <taxon>Actinomycetota</taxon>
        <taxon>Actinomycetes</taxon>
        <taxon>Kitasatosporales</taxon>
        <taxon>Streptomycetaceae</taxon>
        <taxon>Streptomyces</taxon>
    </lineage>
</organism>
<keyword evidence="1" id="KW-0472">Membrane</keyword>
<feature type="transmembrane region" description="Helical" evidence="1">
    <location>
        <begin position="46"/>
        <end position="65"/>
    </location>
</feature>
<dbReference type="RefSeq" id="WP_391936613.1">
    <property type="nucleotide sequence ID" value="NZ_JBIBSM010000016.1"/>
</dbReference>
<name>A0ABW6YJA4_9ACTN</name>
<feature type="transmembrane region" description="Helical" evidence="1">
    <location>
        <begin position="270"/>
        <end position="290"/>
    </location>
</feature>
<keyword evidence="1" id="KW-1133">Transmembrane helix</keyword>
<dbReference type="EMBL" id="JBIBSM010000016">
    <property type="protein sequence ID" value="MFF8279684.1"/>
    <property type="molecule type" value="Genomic_DNA"/>
</dbReference>
<protein>
    <submittedName>
        <fullName evidence="2">DUF3592 domain-containing protein</fullName>
    </submittedName>
</protein>
<dbReference type="Proteomes" id="UP001603013">
    <property type="component" value="Unassembled WGS sequence"/>
</dbReference>